<dbReference type="InterPro" id="IPR008250">
    <property type="entry name" value="ATPase_P-typ_transduc_dom_A_sf"/>
</dbReference>
<protein>
    <submittedName>
        <fullName evidence="13">Magnesium-transporting ATPase</fullName>
    </submittedName>
</protein>
<feature type="transmembrane region" description="Helical" evidence="11">
    <location>
        <begin position="241"/>
        <end position="259"/>
    </location>
</feature>
<evidence type="ECO:0000256" key="8">
    <source>
        <dbReference type="ARBA" id="ARBA00022967"/>
    </source>
</evidence>
<feature type="transmembrane region" description="Helical" evidence="11">
    <location>
        <begin position="783"/>
        <end position="806"/>
    </location>
</feature>
<dbReference type="GO" id="GO:0005524">
    <property type="term" value="F:ATP binding"/>
    <property type="evidence" value="ECO:0007669"/>
    <property type="project" value="UniProtKB-KW"/>
</dbReference>
<dbReference type="Gene3D" id="3.40.1110.10">
    <property type="entry name" value="Calcium-transporting ATPase, cytoplasmic domain N"/>
    <property type="match status" value="1"/>
</dbReference>
<dbReference type="PRINTS" id="PR00120">
    <property type="entry name" value="HATPASE"/>
</dbReference>
<dbReference type="PROSITE" id="PS00154">
    <property type="entry name" value="ATPASE_E1_E2"/>
    <property type="match status" value="1"/>
</dbReference>
<dbReference type="SFLD" id="SFLDS00003">
    <property type="entry name" value="Haloacid_Dehalogenase"/>
    <property type="match status" value="1"/>
</dbReference>
<keyword evidence="8" id="KW-1278">Translocase</keyword>
<dbReference type="Pfam" id="PF00122">
    <property type="entry name" value="E1-E2_ATPase"/>
    <property type="match status" value="1"/>
</dbReference>
<feature type="transmembrane region" description="Helical" evidence="11">
    <location>
        <begin position="50"/>
        <end position="68"/>
    </location>
</feature>
<dbReference type="NCBIfam" id="TIGR01494">
    <property type="entry name" value="ATPase_P-type"/>
    <property type="match status" value="3"/>
</dbReference>
<keyword evidence="9 11" id="KW-1133">Transmembrane helix</keyword>
<dbReference type="PANTHER" id="PTHR42861">
    <property type="entry name" value="CALCIUM-TRANSPORTING ATPASE"/>
    <property type="match status" value="1"/>
</dbReference>
<dbReference type="OrthoDB" id="9760364at2"/>
<evidence type="ECO:0000256" key="3">
    <source>
        <dbReference type="ARBA" id="ARBA00022553"/>
    </source>
</evidence>
<name>A0A1V2UKV0_ENTMU</name>
<keyword evidence="6" id="KW-0067">ATP-binding</keyword>
<dbReference type="InterPro" id="IPR036412">
    <property type="entry name" value="HAD-like_sf"/>
</dbReference>
<feature type="transmembrane region" description="Helical" evidence="11">
    <location>
        <begin position="723"/>
        <end position="744"/>
    </location>
</feature>
<dbReference type="SMART" id="SM00831">
    <property type="entry name" value="Cation_ATPase_N"/>
    <property type="match status" value="1"/>
</dbReference>
<comment type="caution">
    <text evidence="13">The sequence shown here is derived from an EMBL/GenBank/DDBJ whole genome shotgun (WGS) entry which is preliminary data.</text>
</comment>
<dbReference type="InterPro" id="IPR059000">
    <property type="entry name" value="ATPase_P-type_domA"/>
</dbReference>
<keyword evidence="4 11" id="KW-0812">Transmembrane</keyword>
<evidence type="ECO:0000313" key="14">
    <source>
        <dbReference type="Proteomes" id="UP000189299"/>
    </source>
</evidence>
<dbReference type="InterPro" id="IPR006068">
    <property type="entry name" value="ATPase_P-typ_cation-transptr_C"/>
</dbReference>
<dbReference type="PRINTS" id="PR00119">
    <property type="entry name" value="CATATPASE"/>
</dbReference>
<dbReference type="SFLD" id="SFLDF00027">
    <property type="entry name" value="p-type_atpase"/>
    <property type="match status" value="1"/>
</dbReference>
<dbReference type="SUPFAM" id="SSF81665">
    <property type="entry name" value="Calcium ATPase, transmembrane domain M"/>
    <property type="match status" value="1"/>
</dbReference>
<dbReference type="EMBL" id="MSTR01000003">
    <property type="protein sequence ID" value="ONN44084.1"/>
    <property type="molecule type" value="Genomic_DNA"/>
</dbReference>
<evidence type="ECO:0000256" key="10">
    <source>
        <dbReference type="ARBA" id="ARBA00023136"/>
    </source>
</evidence>
<feature type="transmembrane region" description="Helical" evidence="11">
    <location>
        <begin position="271"/>
        <end position="293"/>
    </location>
</feature>
<dbReference type="InterPro" id="IPR023298">
    <property type="entry name" value="ATPase_P-typ_TM_dom_sf"/>
</dbReference>
<organism evidence="13 14">
    <name type="scientific">Enterococcus mundtii</name>
    <dbReference type="NCBI Taxonomy" id="53346"/>
    <lineage>
        <taxon>Bacteria</taxon>
        <taxon>Bacillati</taxon>
        <taxon>Bacillota</taxon>
        <taxon>Bacilli</taxon>
        <taxon>Lactobacillales</taxon>
        <taxon>Enterococcaceae</taxon>
        <taxon>Enterococcus</taxon>
    </lineage>
</organism>
<proteinExistence type="inferred from homology"/>
<keyword evidence="7" id="KW-0460">Magnesium</keyword>
<dbReference type="Proteomes" id="UP000189299">
    <property type="component" value="Unassembled WGS sequence"/>
</dbReference>
<dbReference type="GO" id="GO:0012505">
    <property type="term" value="C:endomembrane system"/>
    <property type="evidence" value="ECO:0007669"/>
    <property type="project" value="UniProtKB-SubCell"/>
</dbReference>
<dbReference type="Gene3D" id="3.40.50.1000">
    <property type="entry name" value="HAD superfamily/HAD-like"/>
    <property type="match status" value="1"/>
</dbReference>
<feature type="transmembrane region" description="Helical" evidence="11">
    <location>
        <begin position="651"/>
        <end position="673"/>
    </location>
</feature>
<dbReference type="InterPro" id="IPR018303">
    <property type="entry name" value="ATPase_P-typ_P_site"/>
</dbReference>
<dbReference type="STRING" id="53346.A5802_000997"/>
<comment type="subcellular location">
    <subcellularLocation>
        <location evidence="1">Endomembrane system</location>
        <topology evidence="1">Multi-pass membrane protein</topology>
    </subcellularLocation>
</comment>
<dbReference type="Pfam" id="PF00702">
    <property type="entry name" value="Hydrolase"/>
    <property type="match status" value="1"/>
</dbReference>
<dbReference type="SUPFAM" id="SSF56784">
    <property type="entry name" value="HAD-like"/>
    <property type="match status" value="1"/>
</dbReference>
<keyword evidence="3" id="KW-0597">Phosphoprotein</keyword>
<dbReference type="FunFam" id="2.70.150.10:FF:000160">
    <property type="entry name" value="Sarcoplasmic/endoplasmic reticulum calcium ATPase 1"/>
    <property type="match status" value="1"/>
</dbReference>
<sequence>MKIENLQTDRQKGLTEQEANDRLEYYGVNSIDTQSTKSFIVYFKEAMKDITILILLVATGLSTFIAYQTHPDDFTEPIVIFSIVLLNLYLSIQQQKSAEKSMDQLKKMSTPSSRVLRESSVKEINSSEIVPGDIVQLKLGDRVPADAKVITSTNFFVDESFLTGESEPSEKDASYRASDIEALSDRKDLVFSGSLVVTGKATILVEKTGKATEIGKISHLITNEGTHVAPLQIKMQRLGKVLGIVAITAGFLAIVIGLVKGLSVESSIMTAISMAVAAIPEVLPVVVTISLAVGMGNMAIKKTIVRTPSTVETVGGVSVICSDKTGTITENKMTLKKIVPLTELPILIDFTKDKEKNLLLLFYLASGSSENDGGGNPTELAIQKAVKDRFSEKELQESLSDLKKIKELPFDSKRKRMTVVYRMGQEYFSVTKGAFDRLHLVNPSEHYQAEHDQLADQAYRVLGVAYKIFQQPIEELSEEELEEELKFAGFIGIIDPARKEAAKAVEIAKKAGIKTVMITGDHLLTASRIAKEVGIMGEGDQAMTGAELKRMGDKQLAETIDRCRVFARTSPEDKIRIVKAFQQNDEIVAMTGDGVNDAPALKAADVGIAMGSGTEVAKEASDMVLVDDHFATIVQAVEEGRRVYQNIRKSLYAMLGCNISALTIVLISLILGWGAPVTAIQLLIIKVVADGIPGFSLSVEPVEEKNMEKQPIHKYDSIFSRGLTFKILEISVVFTVVTLLAIVIGRTQSVAIAETMTFIVLGLSTISHMYNCRSEVSILRLKFLGNPLLVLSTAIGALIIVLLVTIPLTQHIFGFVTIGLSNWLWVLGLSFIPVAYIEVKKWTHLF</sequence>
<evidence type="ECO:0000256" key="7">
    <source>
        <dbReference type="ARBA" id="ARBA00022842"/>
    </source>
</evidence>
<keyword evidence="5" id="KW-0547">Nucleotide-binding</keyword>
<dbReference type="InterPro" id="IPR023299">
    <property type="entry name" value="ATPase_P-typ_cyto_dom_N"/>
</dbReference>
<dbReference type="Pfam" id="PF00690">
    <property type="entry name" value="Cation_ATPase_N"/>
    <property type="match status" value="1"/>
</dbReference>
<dbReference type="Gene3D" id="2.70.150.10">
    <property type="entry name" value="Calcium-transporting ATPase, cytoplasmic transduction domain A"/>
    <property type="match status" value="1"/>
</dbReference>
<reference evidence="13 14" key="1">
    <citation type="submission" date="2016-12" db="EMBL/GenBank/DDBJ databases">
        <authorList>
            <person name="Song W.-J."/>
            <person name="Kurnit D.M."/>
        </authorList>
    </citation>
    <scope>NUCLEOTIDE SEQUENCE [LARGE SCALE GENOMIC DNA]</scope>
    <source>
        <strain evidence="13 14">CGB1038-1_S1</strain>
    </source>
</reference>
<dbReference type="SUPFAM" id="SSF81653">
    <property type="entry name" value="Calcium ATPase, transduction domain A"/>
    <property type="match status" value="1"/>
</dbReference>
<feature type="transmembrane region" description="Helical" evidence="11">
    <location>
        <begin position="74"/>
        <end position="92"/>
    </location>
</feature>
<evidence type="ECO:0000256" key="2">
    <source>
        <dbReference type="ARBA" id="ARBA00005675"/>
    </source>
</evidence>
<dbReference type="RefSeq" id="WP_077151335.1">
    <property type="nucleotide sequence ID" value="NZ_CABMMO010000003.1"/>
</dbReference>
<feature type="domain" description="Cation-transporting P-type ATPase N-terminal" evidence="12">
    <location>
        <begin position="1"/>
        <end position="67"/>
    </location>
</feature>
<dbReference type="InterPro" id="IPR001757">
    <property type="entry name" value="P_typ_ATPase"/>
</dbReference>
<evidence type="ECO:0000256" key="6">
    <source>
        <dbReference type="ARBA" id="ARBA00022840"/>
    </source>
</evidence>
<evidence type="ECO:0000259" key="12">
    <source>
        <dbReference type="SMART" id="SM00831"/>
    </source>
</evidence>
<evidence type="ECO:0000256" key="11">
    <source>
        <dbReference type="SAM" id="Phobius"/>
    </source>
</evidence>
<accession>A0A1V2UKV0</accession>
<dbReference type="SFLD" id="SFLDG00002">
    <property type="entry name" value="C1.7:_P-type_atpase_like"/>
    <property type="match status" value="1"/>
</dbReference>
<dbReference type="InterPro" id="IPR023214">
    <property type="entry name" value="HAD_sf"/>
</dbReference>
<evidence type="ECO:0000256" key="5">
    <source>
        <dbReference type="ARBA" id="ARBA00022741"/>
    </source>
</evidence>
<gene>
    <name evidence="13" type="ORF">BTN92_04410</name>
</gene>
<dbReference type="GO" id="GO:0016887">
    <property type="term" value="F:ATP hydrolysis activity"/>
    <property type="evidence" value="ECO:0007669"/>
    <property type="project" value="InterPro"/>
</dbReference>
<feature type="transmembrane region" description="Helical" evidence="11">
    <location>
        <begin position="750"/>
        <end position="771"/>
    </location>
</feature>
<dbReference type="AlphaFoldDB" id="A0A1V2UKV0"/>
<dbReference type="Pfam" id="PF00689">
    <property type="entry name" value="Cation_ATPase_C"/>
    <property type="match status" value="1"/>
</dbReference>
<comment type="similarity">
    <text evidence="2">Belongs to the cation transport ATPase (P-type) (TC 3.A.3) family. Type IIA subfamily.</text>
</comment>
<feature type="transmembrane region" description="Helical" evidence="11">
    <location>
        <begin position="679"/>
        <end position="702"/>
    </location>
</feature>
<evidence type="ECO:0000256" key="9">
    <source>
        <dbReference type="ARBA" id="ARBA00022989"/>
    </source>
</evidence>
<dbReference type="Gene3D" id="1.20.1110.10">
    <property type="entry name" value="Calcium-transporting ATPase, transmembrane domain"/>
    <property type="match status" value="1"/>
</dbReference>
<keyword evidence="10 11" id="KW-0472">Membrane</keyword>
<dbReference type="InterPro" id="IPR044492">
    <property type="entry name" value="P_typ_ATPase_HD_dom"/>
</dbReference>
<evidence type="ECO:0000256" key="4">
    <source>
        <dbReference type="ARBA" id="ARBA00022692"/>
    </source>
</evidence>
<dbReference type="FunFam" id="3.40.50.1000:FF:000028">
    <property type="entry name" value="Calcium-transporting P-type ATPase, putative"/>
    <property type="match status" value="1"/>
</dbReference>
<feature type="transmembrane region" description="Helical" evidence="11">
    <location>
        <begin position="812"/>
        <end position="837"/>
    </location>
</feature>
<evidence type="ECO:0000256" key="1">
    <source>
        <dbReference type="ARBA" id="ARBA00004127"/>
    </source>
</evidence>
<evidence type="ECO:0000313" key="13">
    <source>
        <dbReference type="EMBL" id="ONN44084.1"/>
    </source>
</evidence>
<dbReference type="InterPro" id="IPR004014">
    <property type="entry name" value="ATPase_P-typ_cation-transptr_N"/>
</dbReference>
<dbReference type="GO" id="GO:0016020">
    <property type="term" value="C:membrane"/>
    <property type="evidence" value="ECO:0007669"/>
    <property type="project" value="InterPro"/>
</dbReference>